<proteinExistence type="predicted"/>
<keyword evidence="4 6" id="KW-0472">Membrane</keyword>
<dbReference type="InterPro" id="IPR002293">
    <property type="entry name" value="AA/rel_permease1"/>
</dbReference>
<gene>
    <name evidence="7" type="ORF">SCF082_LOCUS28769</name>
</gene>
<feature type="transmembrane region" description="Helical" evidence="6">
    <location>
        <begin position="21"/>
        <end position="41"/>
    </location>
</feature>
<accession>A0ABP0MRI2</accession>
<evidence type="ECO:0000256" key="1">
    <source>
        <dbReference type="ARBA" id="ARBA00004141"/>
    </source>
</evidence>
<dbReference type="PANTHER" id="PTHR43243:SF11">
    <property type="entry name" value="AMINO ACID PERMEASE_ SLC12A DOMAIN-CONTAINING PROTEIN"/>
    <property type="match status" value="1"/>
</dbReference>
<evidence type="ECO:0000256" key="3">
    <source>
        <dbReference type="ARBA" id="ARBA00022989"/>
    </source>
</evidence>
<keyword evidence="3 6" id="KW-1133">Transmembrane helix</keyword>
<dbReference type="EMBL" id="CAXAMM010022836">
    <property type="protein sequence ID" value="CAK9052629.1"/>
    <property type="molecule type" value="Genomic_DNA"/>
</dbReference>
<feature type="region of interest" description="Disordered" evidence="5">
    <location>
        <begin position="326"/>
        <end position="348"/>
    </location>
</feature>
<comment type="subcellular location">
    <subcellularLocation>
        <location evidence="1">Membrane</location>
        <topology evidence="1">Multi-pass membrane protein</topology>
    </subcellularLocation>
</comment>
<dbReference type="Gene3D" id="1.20.1740.10">
    <property type="entry name" value="Amino acid/polyamine transporter I"/>
    <property type="match status" value="1"/>
</dbReference>
<evidence type="ECO:0000256" key="6">
    <source>
        <dbReference type="SAM" id="Phobius"/>
    </source>
</evidence>
<dbReference type="Pfam" id="PF13520">
    <property type="entry name" value="AA_permease_2"/>
    <property type="match status" value="1"/>
</dbReference>
<protein>
    <submittedName>
        <fullName evidence="7">ER lumen protein-retaining receptor 1</fullName>
    </submittedName>
</protein>
<dbReference type="PANTHER" id="PTHR43243">
    <property type="entry name" value="INNER MEMBRANE TRANSPORTER YGJI-RELATED"/>
    <property type="match status" value="1"/>
</dbReference>
<keyword evidence="8" id="KW-1185">Reference proteome</keyword>
<organism evidence="7 8">
    <name type="scientific">Durusdinium trenchii</name>
    <dbReference type="NCBI Taxonomy" id="1381693"/>
    <lineage>
        <taxon>Eukaryota</taxon>
        <taxon>Sar</taxon>
        <taxon>Alveolata</taxon>
        <taxon>Dinophyceae</taxon>
        <taxon>Suessiales</taxon>
        <taxon>Symbiodiniaceae</taxon>
        <taxon>Durusdinium</taxon>
    </lineage>
</organism>
<evidence type="ECO:0000256" key="4">
    <source>
        <dbReference type="ARBA" id="ARBA00023136"/>
    </source>
</evidence>
<feature type="transmembrane region" description="Helical" evidence="6">
    <location>
        <begin position="82"/>
        <end position="104"/>
    </location>
</feature>
<feature type="transmembrane region" description="Helical" evidence="6">
    <location>
        <begin position="110"/>
        <end position="131"/>
    </location>
</feature>
<evidence type="ECO:0000313" key="8">
    <source>
        <dbReference type="Proteomes" id="UP001642464"/>
    </source>
</evidence>
<name>A0ABP0MRI2_9DINO</name>
<evidence type="ECO:0000256" key="2">
    <source>
        <dbReference type="ARBA" id="ARBA00022692"/>
    </source>
</evidence>
<comment type="caution">
    <text evidence="7">The sequence shown here is derived from an EMBL/GenBank/DDBJ whole genome shotgun (WGS) entry which is preliminary data.</text>
</comment>
<keyword evidence="2 6" id="KW-0812">Transmembrane</keyword>
<dbReference type="Proteomes" id="UP001642464">
    <property type="component" value="Unassembled WGS sequence"/>
</dbReference>
<feature type="transmembrane region" description="Helical" evidence="6">
    <location>
        <begin position="47"/>
        <end position="70"/>
    </location>
</feature>
<evidence type="ECO:0000256" key="5">
    <source>
        <dbReference type="SAM" id="MobiDB-lite"/>
    </source>
</evidence>
<sequence length="348" mass="40113">MAGDRCLPEFFSETNTWRNTPHYTILVFFGVCSSMCIMLDGDITLLAAIYSISFLLVMGLFAFCGLWLKINRPTLPREIKSHPAFFVCGLLLVSCAFTAVVLLHPEMLTYFYIYYGITTTMVMLTFARVSIFKSFLQLMSHSKVARFIIQWFVHKRVAEEWAHQKLKNLQDQGVVYFTKRASMSQINRALQYIEQNEEARWVKVIHCYTDLDQIPPNLEEYVRILDCVYPTLKVDSILVRGEFSPAMVQYISKRIQVKVNCMFINCPKIDFKHPLDRMGGVRVILNSEKPNPFKRLAGTTSPFFGLSPTSPMRGNDYMALVQDKLSEDEKDMQSSPDYSFNLDLDRGN</sequence>
<keyword evidence="7" id="KW-0675">Receptor</keyword>
<evidence type="ECO:0000313" key="7">
    <source>
        <dbReference type="EMBL" id="CAK9052629.1"/>
    </source>
</evidence>
<reference evidence="7 8" key="1">
    <citation type="submission" date="2024-02" db="EMBL/GenBank/DDBJ databases">
        <authorList>
            <person name="Chen Y."/>
            <person name="Shah S."/>
            <person name="Dougan E. K."/>
            <person name="Thang M."/>
            <person name="Chan C."/>
        </authorList>
    </citation>
    <scope>NUCLEOTIDE SEQUENCE [LARGE SCALE GENOMIC DNA]</scope>
</reference>